<comment type="caution">
    <text evidence="1">The sequence shown here is derived from an EMBL/GenBank/DDBJ whole genome shotgun (WGS) entry which is preliminary data.</text>
</comment>
<name>A0A371G9X5_MUCPR</name>
<dbReference type="AlphaFoldDB" id="A0A371G9X5"/>
<proteinExistence type="predicted"/>
<reference evidence="1" key="1">
    <citation type="submission" date="2018-05" db="EMBL/GenBank/DDBJ databases">
        <title>Draft genome of Mucuna pruriens seed.</title>
        <authorList>
            <person name="Nnadi N.E."/>
            <person name="Vos R."/>
            <person name="Hasami M.H."/>
            <person name="Devisetty U.K."/>
            <person name="Aguiy J.C."/>
        </authorList>
    </citation>
    <scope>NUCLEOTIDE SEQUENCE [LARGE SCALE GENOMIC DNA]</scope>
    <source>
        <strain evidence="1">JCA_2017</strain>
    </source>
</reference>
<keyword evidence="2" id="KW-1185">Reference proteome</keyword>
<dbReference type="Proteomes" id="UP000257109">
    <property type="component" value="Unassembled WGS sequence"/>
</dbReference>
<feature type="non-terminal residue" evidence="1">
    <location>
        <position position="1"/>
    </location>
</feature>
<accession>A0A371G9X5</accession>
<dbReference type="EMBL" id="QJKJ01006258">
    <property type="protein sequence ID" value="RDX87338.1"/>
    <property type="molecule type" value="Genomic_DNA"/>
</dbReference>
<gene>
    <name evidence="1" type="ORF">CR513_31208</name>
</gene>
<evidence type="ECO:0000313" key="2">
    <source>
        <dbReference type="Proteomes" id="UP000257109"/>
    </source>
</evidence>
<evidence type="ECO:0000313" key="1">
    <source>
        <dbReference type="EMBL" id="RDX87338.1"/>
    </source>
</evidence>
<organism evidence="1 2">
    <name type="scientific">Mucuna pruriens</name>
    <name type="common">Velvet bean</name>
    <name type="synonym">Dolichos pruriens</name>
    <dbReference type="NCBI Taxonomy" id="157652"/>
    <lineage>
        <taxon>Eukaryota</taxon>
        <taxon>Viridiplantae</taxon>
        <taxon>Streptophyta</taxon>
        <taxon>Embryophyta</taxon>
        <taxon>Tracheophyta</taxon>
        <taxon>Spermatophyta</taxon>
        <taxon>Magnoliopsida</taxon>
        <taxon>eudicotyledons</taxon>
        <taxon>Gunneridae</taxon>
        <taxon>Pentapetalae</taxon>
        <taxon>rosids</taxon>
        <taxon>fabids</taxon>
        <taxon>Fabales</taxon>
        <taxon>Fabaceae</taxon>
        <taxon>Papilionoideae</taxon>
        <taxon>50 kb inversion clade</taxon>
        <taxon>NPAAA clade</taxon>
        <taxon>indigoferoid/millettioid clade</taxon>
        <taxon>Phaseoleae</taxon>
        <taxon>Mucuna</taxon>
    </lineage>
</organism>
<protein>
    <submittedName>
        <fullName evidence="1">Uncharacterized protein</fullName>
    </submittedName>
</protein>
<sequence length="64" mass="7326">MNFEFFGTNGFEFQNLLKVQGLEGFVQLDTTFFPYLLKAFVALIRLGVKEKSRINFTNVMGANI</sequence>